<dbReference type="PROSITE" id="PS51212">
    <property type="entry name" value="WSC"/>
    <property type="match status" value="1"/>
</dbReference>
<dbReference type="PANTHER" id="PTHR45964:SF9">
    <property type="entry name" value="SULFOTRANSFERASE"/>
    <property type="match status" value="1"/>
</dbReference>
<reference evidence="3 4" key="1">
    <citation type="submission" date="2020-06" db="EMBL/GenBank/DDBJ databases">
        <authorList>
            <person name="Li R."/>
            <person name="Bekaert M."/>
        </authorList>
    </citation>
    <scope>NUCLEOTIDE SEQUENCE [LARGE SCALE GENOMIC DNA]</scope>
    <source>
        <strain evidence="4">wild</strain>
    </source>
</reference>
<dbReference type="Pfam" id="PF01822">
    <property type="entry name" value="WSC"/>
    <property type="match status" value="1"/>
</dbReference>
<dbReference type="Proteomes" id="UP000507470">
    <property type="component" value="Unassembled WGS sequence"/>
</dbReference>
<dbReference type="InterPro" id="IPR002889">
    <property type="entry name" value="WSC_carb-bd"/>
</dbReference>
<dbReference type="PANTHER" id="PTHR45964">
    <property type="entry name" value="WSCD FAMILY MEMBER CG9164"/>
    <property type="match status" value="1"/>
</dbReference>
<proteinExistence type="predicted"/>
<name>A0A6J8C6H2_MYTCO</name>
<dbReference type="EMBL" id="CACVKT020004891">
    <property type="protein sequence ID" value="CAC5392028.1"/>
    <property type="molecule type" value="Genomic_DNA"/>
</dbReference>
<dbReference type="OrthoDB" id="5985073at2759"/>
<protein>
    <recommendedName>
        <fullName evidence="2">WSC domain-containing protein</fullName>
    </recommendedName>
</protein>
<gene>
    <name evidence="3" type="ORF">MCOR_26994</name>
</gene>
<evidence type="ECO:0000256" key="1">
    <source>
        <dbReference type="ARBA" id="ARBA00022737"/>
    </source>
</evidence>
<accession>A0A6J8C6H2</accession>
<dbReference type="InterPro" id="IPR051589">
    <property type="entry name" value="Sialate-O-sulfotransferase"/>
</dbReference>
<organism evidence="3 4">
    <name type="scientific">Mytilus coruscus</name>
    <name type="common">Sea mussel</name>
    <dbReference type="NCBI Taxonomy" id="42192"/>
    <lineage>
        <taxon>Eukaryota</taxon>
        <taxon>Metazoa</taxon>
        <taxon>Spiralia</taxon>
        <taxon>Lophotrochozoa</taxon>
        <taxon>Mollusca</taxon>
        <taxon>Bivalvia</taxon>
        <taxon>Autobranchia</taxon>
        <taxon>Pteriomorphia</taxon>
        <taxon>Mytilida</taxon>
        <taxon>Mytiloidea</taxon>
        <taxon>Mytilidae</taxon>
        <taxon>Mytilinae</taxon>
        <taxon>Mytilus</taxon>
    </lineage>
</organism>
<dbReference type="AlphaFoldDB" id="A0A6J8C6H2"/>
<feature type="domain" description="WSC" evidence="2">
    <location>
        <begin position="11"/>
        <end position="108"/>
    </location>
</feature>
<sequence>MLISIFFLTESNAYVGCFVDTWKRLLPHRYRLNGADYPDMENNRCLFYCRDQGYKFAGTEDGGECFCGDNPYQYGPKNVSDYYCKATCNGDSDQICGSYWKISVYETGLLPLIQRRFGYKLLLNNTILTAPANQVLTSSGKLECAQYCSLSMNCKGFVISKETGICSLYNSFEIMCEGVQHAEKFQVFMMK</sequence>
<keyword evidence="1" id="KW-0677">Repeat</keyword>
<dbReference type="Pfam" id="PF00024">
    <property type="entry name" value="PAN_1"/>
    <property type="match status" value="1"/>
</dbReference>
<evidence type="ECO:0000259" key="2">
    <source>
        <dbReference type="PROSITE" id="PS51212"/>
    </source>
</evidence>
<keyword evidence="4" id="KW-1185">Reference proteome</keyword>
<dbReference type="InterPro" id="IPR003609">
    <property type="entry name" value="Pan_app"/>
</dbReference>
<evidence type="ECO:0000313" key="4">
    <source>
        <dbReference type="Proteomes" id="UP000507470"/>
    </source>
</evidence>
<evidence type="ECO:0000313" key="3">
    <source>
        <dbReference type="EMBL" id="CAC5392028.1"/>
    </source>
</evidence>